<gene>
    <name evidence="12" type="ORF">FB380_001167</name>
    <name evidence="11" type="ORF">GCM10011589_01370</name>
</gene>
<accession>A0A846LHI3</accession>
<proteinExistence type="inferred from homology"/>
<evidence type="ECO:0000256" key="3">
    <source>
        <dbReference type="ARBA" id="ARBA00022801"/>
    </source>
</evidence>
<feature type="active site" description="Proton donor/acceptor" evidence="6">
    <location>
        <position position="293"/>
    </location>
</feature>
<dbReference type="PIRSF" id="PIRSF038994">
    <property type="entry name" value="NagA"/>
    <property type="match status" value="1"/>
</dbReference>
<dbReference type="Proteomes" id="UP000552836">
    <property type="component" value="Unassembled WGS sequence"/>
</dbReference>
<evidence type="ECO:0000256" key="8">
    <source>
        <dbReference type="PIRSR" id="PIRSR038994-3"/>
    </source>
</evidence>
<feature type="binding site" evidence="8">
    <location>
        <position position="232"/>
    </location>
    <ligand>
        <name>Zn(2+)</name>
        <dbReference type="ChEBI" id="CHEBI:29105"/>
    </ligand>
</feature>
<keyword evidence="14" id="KW-1185">Reference proteome</keyword>
<dbReference type="EC" id="3.5.1.25" evidence="12"/>
<dbReference type="InterPro" id="IPR032466">
    <property type="entry name" value="Metal_Hydrolase"/>
</dbReference>
<dbReference type="InterPro" id="IPR003764">
    <property type="entry name" value="GlcNAc_6-P_deAcase"/>
</dbReference>
<dbReference type="EMBL" id="BMMI01000001">
    <property type="protein sequence ID" value="GGL48579.1"/>
    <property type="molecule type" value="Genomic_DNA"/>
</dbReference>
<feature type="binding site" evidence="7">
    <location>
        <position position="243"/>
    </location>
    <ligand>
        <name>substrate</name>
    </ligand>
</feature>
<evidence type="ECO:0000256" key="7">
    <source>
        <dbReference type="PIRSR" id="PIRSR038994-2"/>
    </source>
</evidence>
<name>A0A846LHI3_9ACTN</name>
<evidence type="ECO:0000313" key="12">
    <source>
        <dbReference type="EMBL" id="NIH66721.1"/>
    </source>
</evidence>
<reference evidence="11" key="4">
    <citation type="submission" date="2024-05" db="EMBL/GenBank/DDBJ databases">
        <authorList>
            <person name="Sun Q."/>
            <person name="Zhou Y."/>
        </authorList>
    </citation>
    <scope>NUCLEOTIDE SEQUENCE</scope>
    <source>
        <strain evidence="11">CGMCC 4.5581</strain>
    </source>
</reference>
<reference evidence="14" key="2">
    <citation type="journal article" date="2019" name="Int. J. Syst. Evol. Microbiol.">
        <title>The Global Catalogue of Microorganisms (GCM) 10K type strain sequencing project: providing services to taxonomists for standard genome sequencing and annotation.</title>
        <authorList>
            <consortium name="The Broad Institute Genomics Platform"/>
            <consortium name="The Broad Institute Genome Sequencing Center for Infectious Disease"/>
            <person name="Wu L."/>
            <person name="Ma J."/>
        </authorList>
    </citation>
    <scope>NUCLEOTIDE SEQUENCE [LARGE SCALE GENOMIC DNA]</scope>
    <source>
        <strain evidence="14">CGMCC 4.5581</strain>
    </source>
</reference>
<dbReference type="PANTHER" id="PTHR11113:SF14">
    <property type="entry name" value="N-ACETYLGLUCOSAMINE-6-PHOSPHATE DEACETYLASE"/>
    <property type="match status" value="1"/>
</dbReference>
<keyword evidence="3 5" id="KW-0378">Hydrolase</keyword>
<dbReference type="Pfam" id="PF01979">
    <property type="entry name" value="Amidohydro_1"/>
    <property type="match status" value="1"/>
</dbReference>
<comment type="cofactor">
    <cofactor evidence="8">
        <name>a divalent metal cation</name>
        <dbReference type="ChEBI" id="CHEBI:60240"/>
    </cofactor>
    <text evidence="8">Binds 1 divalent metal cation per subunit.</text>
</comment>
<dbReference type="AlphaFoldDB" id="A0A846LHI3"/>
<reference evidence="12 13" key="3">
    <citation type="submission" date="2020-02" db="EMBL/GenBank/DDBJ databases">
        <title>Sequencing the genomes of 1000 actinobacteria strains.</title>
        <authorList>
            <person name="Klenk H.-P."/>
        </authorList>
    </citation>
    <scope>NUCLEOTIDE SEQUENCE [LARGE SCALE GENOMIC DNA]</scope>
    <source>
        <strain evidence="12 13">DSM 45201</strain>
    </source>
</reference>
<comment type="caution">
    <text evidence="12">The sequence shown here is derived from an EMBL/GenBank/DDBJ whole genome shotgun (WGS) entry which is preliminary data.</text>
</comment>
<dbReference type="Gene3D" id="3.20.20.140">
    <property type="entry name" value="Metal-dependent hydrolases"/>
    <property type="match status" value="1"/>
</dbReference>
<feature type="binding site" evidence="8">
    <location>
        <position position="141"/>
    </location>
    <ligand>
        <name>Zn(2+)</name>
        <dbReference type="ChEBI" id="CHEBI:29105"/>
    </ligand>
</feature>
<feature type="region of interest" description="Disordered" evidence="9">
    <location>
        <begin position="1"/>
        <end position="21"/>
    </location>
</feature>
<reference evidence="11" key="1">
    <citation type="journal article" date="2014" name="Int. J. Syst. Evol. Microbiol.">
        <title>Complete genome of a new Firmicutes species belonging to the dominant human colonic microbiota ('Ruminococcus bicirculans') reveals two chromosomes and a selective capacity to utilize plant glucans.</title>
        <authorList>
            <consortium name="NISC Comparative Sequencing Program"/>
            <person name="Wegmann U."/>
            <person name="Louis P."/>
            <person name="Goesmann A."/>
            <person name="Henrissat B."/>
            <person name="Duncan S.H."/>
            <person name="Flint H.J."/>
        </authorList>
    </citation>
    <scope>NUCLEOTIDE SEQUENCE</scope>
    <source>
        <strain evidence="11">CGMCC 4.5581</strain>
    </source>
</reference>
<feature type="binding site" evidence="7">
    <location>
        <begin position="328"/>
        <end position="330"/>
    </location>
    <ligand>
        <name>substrate</name>
    </ligand>
</feature>
<evidence type="ECO:0000313" key="13">
    <source>
        <dbReference type="Proteomes" id="UP000552836"/>
    </source>
</evidence>
<dbReference type="InterPro" id="IPR011059">
    <property type="entry name" value="Metal-dep_hydrolase_composite"/>
</dbReference>
<evidence type="ECO:0000259" key="10">
    <source>
        <dbReference type="Pfam" id="PF01979"/>
    </source>
</evidence>
<dbReference type="GO" id="GO:0006046">
    <property type="term" value="P:N-acetylglucosamine catabolic process"/>
    <property type="evidence" value="ECO:0007669"/>
    <property type="project" value="TreeGrafter"/>
</dbReference>
<evidence type="ECO:0000256" key="1">
    <source>
        <dbReference type="ARBA" id="ARBA00010716"/>
    </source>
</evidence>
<keyword evidence="2 8" id="KW-0479">Metal-binding</keyword>
<dbReference type="InterPro" id="IPR006680">
    <property type="entry name" value="Amidohydro-rel"/>
</dbReference>
<keyword evidence="4 5" id="KW-0119">Carbohydrate metabolism</keyword>
<comment type="similarity">
    <text evidence="1 5">Belongs to the metallo-dependent hydrolases superfamily. NagA family.</text>
</comment>
<evidence type="ECO:0000256" key="4">
    <source>
        <dbReference type="ARBA" id="ARBA00023277"/>
    </source>
</evidence>
<feature type="binding site" evidence="7">
    <location>
        <position position="270"/>
    </location>
    <ligand>
        <name>substrate</name>
    </ligand>
</feature>
<evidence type="ECO:0000313" key="11">
    <source>
        <dbReference type="EMBL" id="GGL48579.1"/>
    </source>
</evidence>
<dbReference type="SUPFAM" id="SSF51556">
    <property type="entry name" value="Metallo-dependent hydrolases"/>
    <property type="match status" value="1"/>
</dbReference>
<evidence type="ECO:0000256" key="9">
    <source>
        <dbReference type="SAM" id="MobiDB-lite"/>
    </source>
</evidence>
<feature type="binding site" evidence="7">
    <location>
        <begin position="235"/>
        <end position="236"/>
    </location>
    <ligand>
        <name>substrate</name>
    </ligand>
</feature>
<protein>
    <submittedName>
        <fullName evidence="12">N-acetylglucosamine-6-phosphate deacetylase</fullName>
        <ecNumber evidence="12">3.5.1.25</ecNumber>
    </submittedName>
</protein>
<feature type="binding site" evidence="8">
    <location>
        <position position="207"/>
    </location>
    <ligand>
        <name>Zn(2+)</name>
        <dbReference type="ChEBI" id="CHEBI:29105"/>
    </ligand>
</feature>
<evidence type="ECO:0000313" key="14">
    <source>
        <dbReference type="Proteomes" id="UP000648663"/>
    </source>
</evidence>
<sequence>MPARSVAPRGGPTGSQAPGPVLRGRLVTGGSVVDDGVLAVTGGRVAFAGPAGEWDGVLPPPAPGTLLLPGLVDLHCHGAAGHGFPDADVAGVRAAAAHHRAHGTTTLVASLVSAPAAVLRGRLALLAPLVEEGELAGVHLEGPFLSAARCGAQDPAALLPGDPALLADLLTTGRGTVVSMTLAPETAHRAELVDLLRAHGVLPSFGHTDAGAVEVTAAIRSAAPGGPLSATHLFNGMPPLLSRAPGPVAACLAAAARGELVVELIGDGVHLAPETVATVFDLVGPGAIALVTDAMAAAGTADGSYHLGALPVEVRDGVARLAGGSGAIAGGTARLVDVVRATVAAGVPLAGAVLAASGTPARLLGRTDVGHLIRGARADVLVTDPELNPTAVLRAGAWVHREES</sequence>
<feature type="domain" description="Amidohydrolase-related" evidence="10">
    <location>
        <begin position="67"/>
        <end position="391"/>
    </location>
</feature>
<dbReference type="PANTHER" id="PTHR11113">
    <property type="entry name" value="N-ACETYLGLUCOSAMINE-6-PHOSPHATE DEACETYLASE"/>
    <property type="match status" value="1"/>
</dbReference>
<dbReference type="Proteomes" id="UP000648663">
    <property type="component" value="Unassembled WGS sequence"/>
</dbReference>
<dbReference type="GO" id="GO:0046872">
    <property type="term" value="F:metal ion binding"/>
    <property type="evidence" value="ECO:0007669"/>
    <property type="project" value="UniProtKB-KW"/>
</dbReference>
<dbReference type="GO" id="GO:0008448">
    <property type="term" value="F:N-acetylglucosamine-6-phosphate deacetylase activity"/>
    <property type="evidence" value="ECO:0007669"/>
    <property type="project" value="UniProtKB-EC"/>
</dbReference>
<organism evidence="12 13">
    <name type="scientific">Modestobacter marinus</name>
    <dbReference type="NCBI Taxonomy" id="477641"/>
    <lineage>
        <taxon>Bacteria</taxon>
        <taxon>Bacillati</taxon>
        <taxon>Actinomycetota</taxon>
        <taxon>Actinomycetes</taxon>
        <taxon>Geodermatophilales</taxon>
        <taxon>Geodermatophilaceae</taxon>
        <taxon>Modestobacter</taxon>
    </lineage>
</organism>
<evidence type="ECO:0000256" key="6">
    <source>
        <dbReference type="PIRSR" id="PIRSR038994-1"/>
    </source>
</evidence>
<evidence type="ECO:0000256" key="5">
    <source>
        <dbReference type="PIRNR" id="PIRNR038994"/>
    </source>
</evidence>
<dbReference type="EMBL" id="JAAMPA010000001">
    <property type="protein sequence ID" value="NIH66721.1"/>
    <property type="molecule type" value="Genomic_DNA"/>
</dbReference>
<evidence type="ECO:0000256" key="2">
    <source>
        <dbReference type="ARBA" id="ARBA00022723"/>
    </source>
</evidence>
<dbReference type="Gene3D" id="2.30.40.10">
    <property type="entry name" value="Urease, subunit C, domain 1"/>
    <property type="match status" value="1"/>
</dbReference>
<feature type="binding site" evidence="7">
    <location>
        <position position="152"/>
    </location>
    <ligand>
        <name>substrate</name>
    </ligand>
</feature>
<dbReference type="RefSeq" id="WP_166754263.1">
    <property type="nucleotide sequence ID" value="NZ_BAABJU010000001.1"/>
</dbReference>
<dbReference type="SUPFAM" id="SSF51338">
    <property type="entry name" value="Composite domain of metallo-dependent hydrolases"/>
    <property type="match status" value="1"/>
</dbReference>